<dbReference type="Proteomes" id="UP000190135">
    <property type="component" value="Unassembled WGS sequence"/>
</dbReference>
<sequence>MTVSGAESPRSENQGRSSPFPGDRAEFSQCRGSAHFATILFTFPDRAIFLVEPDAGFSVVYARRSVAILSPGLCSYALDIGL</sequence>
<protein>
    <submittedName>
        <fullName evidence="2">Uncharacterized protein</fullName>
    </submittedName>
</protein>
<evidence type="ECO:0000256" key="1">
    <source>
        <dbReference type="SAM" id="MobiDB-lite"/>
    </source>
</evidence>
<evidence type="ECO:0000313" key="3">
    <source>
        <dbReference type="Proteomes" id="UP000190135"/>
    </source>
</evidence>
<dbReference type="AlphaFoldDB" id="A0A1T4N1S2"/>
<dbReference type="EMBL" id="FUXL01000002">
    <property type="protein sequence ID" value="SJZ73279.1"/>
    <property type="molecule type" value="Genomic_DNA"/>
</dbReference>
<reference evidence="2 3" key="1">
    <citation type="submission" date="2017-02" db="EMBL/GenBank/DDBJ databases">
        <authorList>
            <person name="Peterson S.W."/>
        </authorList>
    </citation>
    <scope>NUCLEOTIDE SEQUENCE [LARGE SCALE GENOMIC DNA]</scope>
    <source>
        <strain evidence="2 3">USBA 369</strain>
    </source>
</reference>
<proteinExistence type="predicted"/>
<feature type="compositionally biased region" description="Polar residues" evidence="1">
    <location>
        <begin position="1"/>
        <end position="17"/>
    </location>
</feature>
<accession>A0A1T4N1S2</accession>
<evidence type="ECO:0000313" key="2">
    <source>
        <dbReference type="EMBL" id="SJZ73279.1"/>
    </source>
</evidence>
<feature type="region of interest" description="Disordered" evidence="1">
    <location>
        <begin position="1"/>
        <end position="24"/>
    </location>
</feature>
<organism evidence="2 3">
    <name type="scientific">Consotaella salsifontis</name>
    <dbReference type="NCBI Taxonomy" id="1365950"/>
    <lineage>
        <taxon>Bacteria</taxon>
        <taxon>Pseudomonadati</taxon>
        <taxon>Pseudomonadota</taxon>
        <taxon>Alphaproteobacteria</taxon>
        <taxon>Hyphomicrobiales</taxon>
        <taxon>Aurantimonadaceae</taxon>
        <taxon>Consotaella</taxon>
    </lineage>
</organism>
<gene>
    <name evidence="2" type="ORF">SAMN05428963_102386</name>
</gene>
<name>A0A1T4N1S2_9HYPH</name>
<keyword evidence="3" id="KW-1185">Reference proteome</keyword>